<evidence type="ECO:0000256" key="2">
    <source>
        <dbReference type="ARBA" id="ARBA00022801"/>
    </source>
</evidence>
<proteinExistence type="predicted"/>
<dbReference type="Gene3D" id="1.10.10.160">
    <property type="match status" value="1"/>
</dbReference>
<keyword evidence="3 5" id="KW-0347">Helicase</keyword>
<organism evidence="7 8">
    <name type="scientific">Cytobacillus spartinae</name>
    <dbReference type="NCBI Taxonomy" id="3299023"/>
    <lineage>
        <taxon>Bacteria</taxon>
        <taxon>Bacillati</taxon>
        <taxon>Bacillota</taxon>
        <taxon>Bacilli</taxon>
        <taxon>Bacillales</taxon>
        <taxon>Bacillaceae</taxon>
        <taxon>Cytobacillus</taxon>
    </lineage>
</organism>
<dbReference type="InterPro" id="IPR048228">
    <property type="entry name" value="HelD_bacillota"/>
</dbReference>
<gene>
    <name evidence="7" type="primary">helD</name>
    <name evidence="7" type="ORF">ACFYKX_01460</name>
</gene>
<reference evidence="7 8" key="1">
    <citation type="submission" date="2024-08" db="EMBL/GenBank/DDBJ databases">
        <title>Two novel Cytobacillus novel species.</title>
        <authorList>
            <person name="Liu G."/>
        </authorList>
    </citation>
    <scope>NUCLEOTIDE SEQUENCE [LARGE SCALE GENOMIC DNA]</scope>
    <source>
        <strain evidence="7 8">FJAT-54145</strain>
    </source>
</reference>
<dbReference type="RefSeq" id="WP_389357358.1">
    <property type="nucleotide sequence ID" value="NZ_JBIACK010000001.1"/>
</dbReference>
<dbReference type="Proteomes" id="UP001601059">
    <property type="component" value="Unassembled WGS sequence"/>
</dbReference>
<evidence type="ECO:0000256" key="1">
    <source>
        <dbReference type="ARBA" id="ARBA00022741"/>
    </source>
</evidence>
<evidence type="ECO:0000259" key="6">
    <source>
        <dbReference type="PROSITE" id="PS51198"/>
    </source>
</evidence>
<dbReference type="InterPro" id="IPR027417">
    <property type="entry name" value="P-loop_NTPase"/>
</dbReference>
<dbReference type="InterPro" id="IPR013986">
    <property type="entry name" value="DExx_box_DNA_helicase_dom_sf"/>
</dbReference>
<protein>
    <submittedName>
        <fullName evidence="7">RNA polymerase recycling motor HelD</fullName>
    </submittedName>
</protein>
<name>A0ABW6K541_9BACI</name>
<dbReference type="NCBIfam" id="NF041464">
    <property type="entry name" value="HelD_BACSU"/>
    <property type="match status" value="1"/>
</dbReference>
<keyword evidence="8" id="KW-1185">Reference proteome</keyword>
<dbReference type="SUPFAM" id="SSF52540">
    <property type="entry name" value="P-loop containing nucleoside triphosphate hydrolases"/>
    <property type="match status" value="1"/>
</dbReference>
<dbReference type="InterPro" id="IPR014016">
    <property type="entry name" value="UvrD-like_ATP-bd"/>
</dbReference>
<keyword evidence="1 5" id="KW-0547">Nucleotide-binding</keyword>
<accession>A0ABW6K541</accession>
<evidence type="ECO:0000313" key="8">
    <source>
        <dbReference type="Proteomes" id="UP001601059"/>
    </source>
</evidence>
<dbReference type="InterPro" id="IPR027785">
    <property type="entry name" value="UvrD-like_helicase_C"/>
</dbReference>
<dbReference type="Pfam" id="PF13538">
    <property type="entry name" value="UvrD_C_2"/>
    <property type="match status" value="1"/>
</dbReference>
<feature type="domain" description="UvrD-like helicase ATP-binding" evidence="6">
    <location>
        <begin position="212"/>
        <end position="614"/>
    </location>
</feature>
<sequence length="780" mass="90860">MGKEQMDKHFEQNRVDSVVKEINQKVNHLSQQVQKISSDALEIRKTFWNDVTVNVDEPDDMIETYFSIKQQAQLLSERERSQSHLGKELKTLGRLKYSPYFGRVDFKEDGEQKSESIYLGITSLMDQNEENFLIYDWRAPISSIYYDYSPGKAEYNTLEGNIKGEMELKRQFIIRNSKIEGMFDTGITIGDEILQEVLGNNANTQMKSIVATIQKEQNQIIRNEKSKVLLVQGVAGSGKTSAALQRVAYLLYRYRGILTSQNIMLFSPNPLFNSYVATVLPELGEENMQQATFLEYLTSRIEKSIHLEDAFMQVEYILNGEETEEYVTRIKSISFKSNLQFKEIMDQYLKYLSNEGLLFKDIMVKNKLLISAEQIKDKFYTYDKSYSIPNRMALLQEWLLKEIRKFKKREREQDWVKEEIQFLEKEDYLDAFKKLQKDKKFNEDTFDDQEREEKVLSEVLVSRYFKPIIRQVKKFRFIDYIHIYNQLFTQETVEKAALLVNDDWKDICRISQVKLSSSELTYEDATPFVYLKDHIEGRKGSSSVKHVFIDEAQDYSPLQFAYIRELFPYSKMTLLGDINQGIFAHSSEATSILPLNFIEEDKESIILTRSYRSTRPIGEFTKSLLKDGSLIEPFNREGNKPTLTIVKDQDDLHTSLVRKVNNLKEQGHKTIAIICKTAKESQEAFHSLKDELPLKLIEKGTISFEQGVLVIPSYLAKGIEFDAVLIYDASSKSYHRESERRLFYTACTRAMHELHLYTTEEISPLLSDSKDYLEISSKVL</sequence>
<keyword evidence="2 5" id="KW-0378">Hydrolase</keyword>
<dbReference type="Gene3D" id="3.40.50.300">
    <property type="entry name" value="P-loop containing nucleotide triphosphate hydrolases"/>
    <property type="match status" value="3"/>
</dbReference>
<evidence type="ECO:0000256" key="5">
    <source>
        <dbReference type="PROSITE-ProRule" id="PRU00560"/>
    </source>
</evidence>
<dbReference type="InterPro" id="IPR000212">
    <property type="entry name" value="DNA_helicase_UvrD/REP"/>
</dbReference>
<keyword evidence="4 5" id="KW-0067">ATP-binding</keyword>
<feature type="binding site" evidence="5">
    <location>
        <begin position="233"/>
        <end position="240"/>
    </location>
    <ligand>
        <name>ATP</name>
        <dbReference type="ChEBI" id="CHEBI:30616"/>
    </ligand>
</feature>
<evidence type="ECO:0000256" key="3">
    <source>
        <dbReference type="ARBA" id="ARBA00022806"/>
    </source>
</evidence>
<dbReference type="PROSITE" id="PS51198">
    <property type="entry name" value="UVRD_HELICASE_ATP_BIND"/>
    <property type="match status" value="1"/>
</dbReference>
<dbReference type="Pfam" id="PF00580">
    <property type="entry name" value="UvrD-helicase"/>
    <property type="match status" value="1"/>
</dbReference>
<dbReference type="PANTHER" id="PTHR11070:SF17">
    <property type="entry name" value="DNA HELICASE IV"/>
    <property type="match status" value="1"/>
</dbReference>
<dbReference type="PANTHER" id="PTHR11070">
    <property type="entry name" value="UVRD / RECB / PCRA DNA HELICASE FAMILY MEMBER"/>
    <property type="match status" value="1"/>
</dbReference>
<comment type="caution">
    <text evidence="7">The sequence shown here is derived from an EMBL/GenBank/DDBJ whole genome shotgun (WGS) entry which is preliminary data.</text>
</comment>
<dbReference type="EMBL" id="JBIACK010000001">
    <property type="protein sequence ID" value="MFE8699282.1"/>
    <property type="molecule type" value="Genomic_DNA"/>
</dbReference>
<evidence type="ECO:0000256" key="4">
    <source>
        <dbReference type="ARBA" id="ARBA00022840"/>
    </source>
</evidence>
<evidence type="ECO:0000313" key="7">
    <source>
        <dbReference type="EMBL" id="MFE8699282.1"/>
    </source>
</evidence>